<comment type="similarity">
    <text evidence="1">Belongs to the outer membrane factor (OMF) (TC 1.B.17) family.</text>
</comment>
<keyword evidence="4" id="KW-1185">Reference proteome</keyword>
<dbReference type="PANTHER" id="PTHR30203:SF32">
    <property type="entry name" value="CATION EFFLUX SYSTEM PROTEIN CUSC"/>
    <property type="match status" value="1"/>
</dbReference>
<dbReference type="AlphaFoldDB" id="A0A448TWC1"/>
<dbReference type="KEGG" id="adp:NCTC12871_01719"/>
<dbReference type="OrthoDB" id="9770517at2"/>
<organism evidence="3 4">
    <name type="scientific">Actinobacillus delphinicola</name>
    <dbReference type="NCBI Taxonomy" id="51161"/>
    <lineage>
        <taxon>Bacteria</taxon>
        <taxon>Pseudomonadati</taxon>
        <taxon>Pseudomonadota</taxon>
        <taxon>Gammaproteobacteria</taxon>
        <taxon>Pasteurellales</taxon>
        <taxon>Pasteurellaceae</taxon>
        <taxon>Actinobacillus</taxon>
    </lineage>
</organism>
<dbReference type="Proteomes" id="UP000279799">
    <property type="component" value="Chromosome"/>
</dbReference>
<feature type="chain" id="PRO_5019379985" evidence="2">
    <location>
        <begin position="24"/>
        <end position="468"/>
    </location>
</feature>
<evidence type="ECO:0000313" key="3">
    <source>
        <dbReference type="EMBL" id="VEJ10209.1"/>
    </source>
</evidence>
<dbReference type="Gene3D" id="1.20.1600.10">
    <property type="entry name" value="Outer membrane efflux proteins (OEP)"/>
    <property type="match status" value="1"/>
</dbReference>
<proteinExistence type="inferred from homology"/>
<dbReference type="EMBL" id="LR134510">
    <property type="protein sequence ID" value="VEJ10209.1"/>
    <property type="molecule type" value="Genomic_DNA"/>
</dbReference>
<sequence length="468" mass="51726">MFKPTKLATAVALSIFLVGCANIDDSHKQSEKTFESYQKITDQYKLDQDWWKLYHDPQLDKLVAEALANNKDLAKAAIAVNVALYKANLVGASLVPTFSGTVGASAQKNIKTGQNTQLNPNGGFPPSTTPVLYNGSINVGYTLDLWRRMADQTSAAEWQHSASIEDLESAKLSLVNAVVGTYYQLAYLQEAITITEQSIHDYQQINHIMLNKKAQGVVDGASTNQTERAVLAAENNLSQLQDQQKVVQAMMRNLLNLKPSDPLNIQLPNLLDTKLAGVNLNVPVSVIANRPDVKSKLYLLNSAFKDAKATQKSWFPTITLGASLGGRSDRIGTTLHSPFASGLVSVNLPFLSWNTVRWNVKISEAAYNLAKVNFEQSITTALNEIDKNYFAYQQAQEQFNNEEGIYNTSAYMARYYKNRYTVGVTELRDWLNAKNSENAAKLALLGAKNKLIQTENAIYSAMGGYYAK</sequence>
<dbReference type="NCBIfam" id="NF047721">
    <property type="entry name" value="ToxDrgExpTdeA"/>
    <property type="match status" value="1"/>
</dbReference>
<gene>
    <name evidence="3" type="primary">ttgC</name>
    <name evidence="3" type="ORF">NCTC12871_01719</name>
</gene>
<dbReference type="InterPro" id="IPR003423">
    <property type="entry name" value="OMP_efflux"/>
</dbReference>
<keyword evidence="3" id="KW-0449">Lipoprotein</keyword>
<dbReference type="InterPro" id="IPR010131">
    <property type="entry name" value="MdtP/NodT-like"/>
</dbReference>
<evidence type="ECO:0000256" key="1">
    <source>
        <dbReference type="ARBA" id="ARBA00007613"/>
    </source>
</evidence>
<evidence type="ECO:0000256" key="2">
    <source>
        <dbReference type="SAM" id="SignalP"/>
    </source>
</evidence>
<dbReference type="SUPFAM" id="SSF56954">
    <property type="entry name" value="Outer membrane efflux proteins (OEP)"/>
    <property type="match status" value="1"/>
</dbReference>
<reference evidence="3 4" key="1">
    <citation type="submission" date="2018-12" db="EMBL/GenBank/DDBJ databases">
        <authorList>
            <consortium name="Pathogen Informatics"/>
        </authorList>
    </citation>
    <scope>NUCLEOTIDE SEQUENCE [LARGE SCALE GENOMIC DNA]</scope>
    <source>
        <strain evidence="3 4">NCTC12871</strain>
    </source>
</reference>
<dbReference type="PROSITE" id="PS51257">
    <property type="entry name" value="PROKAR_LIPOPROTEIN"/>
    <property type="match status" value="1"/>
</dbReference>
<dbReference type="RefSeq" id="WP_126600746.1">
    <property type="nucleotide sequence ID" value="NZ_LR134510.1"/>
</dbReference>
<keyword evidence="2" id="KW-0732">Signal</keyword>
<name>A0A448TWC1_9PAST</name>
<dbReference type="Pfam" id="PF02321">
    <property type="entry name" value="OEP"/>
    <property type="match status" value="2"/>
</dbReference>
<dbReference type="GO" id="GO:0015562">
    <property type="term" value="F:efflux transmembrane transporter activity"/>
    <property type="evidence" value="ECO:0007669"/>
    <property type="project" value="InterPro"/>
</dbReference>
<protein>
    <submittedName>
        <fullName evidence="3">RND efflux system outer membrane lipoprotein</fullName>
    </submittedName>
</protein>
<dbReference type="PANTHER" id="PTHR30203">
    <property type="entry name" value="OUTER MEMBRANE CATION EFFLUX PROTEIN"/>
    <property type="match status" value="1"/>
</dbReference>
<feature type="signal peptide" evidence="2">
    <location>
        <begin position="1"/>
        <end position="23"/>
    </location>
</feature>
<dbReference type="Gene3D" id="2.20.200.10">
    <property type="entry name" value="Outer membrane efflux proteins (OEP)"/>
    <property type="match status" value="1"/>
</dbReference>
<evidence type="ECO:0000313" key="4">
    <source>
        <dbReference type="Proteomes" id="UP000279799"/>
    </source>
</evidence>
<accession>A0A448TWC1</accession>